<organism evidence="1 2">
    <name type="scientific">Caulobacter endophyticus</name>
    <dbReference type="NCBI Taxonomy" id="2172652"/>
    <lineage>
        <taxon>Bacteria</taxon>
        <taxon>Pseudomonadati</taxon>
        <taxon>Pseudomonadota</taxon>
        <taxon>Alphaproteobacteria</taxon>
        <taxon>Caulobacterales</taxon>
        <taxon>Caulobacteraceae</taxon>
        <taxon>Caulobacter</taxon>
    </lineage>
</organism>
<evidence type="ECO:0000313" key="1">
    <source>
        <dbReference type="EMBL" id="PVM84575.1"/>
    </source>
</evidence>
<gene>
    <name evidence="1" type="ORF">DDF67_18815</name>
</gene>
<name>A0A2T9JLJ4_9CAUL</name>
<evidence type="ECO:0000313" key="2">
    <source>
        <dbReference type="Proteomes" id="UP000245073"/>
    </source>
</evidence>
<protein>
    <submittedName>
        <fullName evidence="1">Uncharacterized protein</fullName>
    </submittedName>
</protein>
<accession>A0A2T9JLJ4</accession>
<dbReference type="AlphaFoldDB" id="A0A2T9JLJ4"/>
<keyword evidence="2" id="KW-1185">Reference proteome</keyword>
<dbReference type="Proteomes" id="UP000245073">
    <property type="component" value="Unassembled WGS sequence"/>
</dbReference>
<reference evidence="1 2" key="1">
    <citation type="submission" date="2018-04" db="EMBL/GenBank/DDBJ databases">
        <title>The genome sequence of Caulobacter sp. 744.</title>
        <authorList>
            <person name="Gao J."/>
            <person name="Sun J."/>
        </authorList>
    </citation>
    <scope>NUCLEOTIDE SEQUENCE [LARGE SCALE GENOMIC DNA]</scope>
    <source>
        <strain evidence="1 2">774</strain>
    </source>
</reference>
<proteinExistence type="predicted"/>
<comment type="caution">
    <text evidence="1">The sequence shown here is derived from an EMBL/GenBank/DDBJ whole genome shotgun (WGS) entry which is preliminary data.</text>
</comment>
<sequence length="121" mass="13488">MINSIAPSDDAAGLQMEKVMNIVRACKFLGPIRVSQTGWSREYDGEITHTEATTPKGEKLTAVEVHIFCKLLEAGPHVGERVRAESDAYCVGEIRFEDFHEQDHGWVFIAYDGDELASFIS</sequence>
<dbReference type="EMBL" id="QDKQ01000064">
    <property type="protein sequence ID" value="PVM84575.1"/>
    <property type="molecule type" value="Genomic_DNA"/>
</dbReference>